<keyword evidence="6" id="KW-1185">Reference proteome</keyword>
<dbReference type="EMBL" id="CP093347">
    <property type="protein sequence ID" value="WOH01016.1"/>
    <property type="molecule type" value="Genomic_DNA"/>
</dbReference>
<evidence type="ECO:0000313" key="5">
    <source>
        <dbReference type="EMBL" id="WOH01016.1"/>
    </source>
</evidence>
<gene>
    <name evidence="5" type="ORF">DCAR_0520394</name>
</gene>
<evidence type="ECO:0000313" key="6">
    <source>
        <dbReference type="Proteomes" id="UP000077755"/>
    </source>
</evidence>
<reference evidence="5" key="2">
    <citation type="submission" date="2022-03" db="EMBL/GenBank/DDBJ databases">
        <title>Draft title - Genomic analysis of global carrot germplasm unveils the trajectory of domestication and the origin of high carotenoid orange carrot.</title>
        <authorList>
            <person name="Iorizzo M."/>
            <person name="Ellison S."/>
            <person name="Senalik D."/>
            <person name="Macko-Podgorni A."/>
            <person name="Grzebelus D."/>
            <person name="Bostan H."/>
            <person name="Rolling W."/>
            <person name="Curaba J."/>
            <person name="Simon P."/>
        </authorList>
    </citation>
    <scope>NUCLEOTIDE SEQUENCE</scope>
    <source>
        <tissue evidence="5">Leaf</tissue>
    </source>
</reference>
<dbReference type="Proteomes" id="UP000077755">
    <property type="component" value="Chromosome 5"/>
</dbReference>
<proteinExistence type="inferred from homology"/>
<organism evidence="5 6">
    <name type="scientific">Daucus carota subsp. sativus</name>
    <name type="common">Carrot</name>
    <dbReference type="NCBI Taxonomy" id="79200"/>
    <lineage>
        <taxon>Eukaryota</taxon>
        <taxon>Viridiplantae</taxon>
        <taxon>Streptophyta</taxon>
        <taxon>Embryophyta</taxon>
        <taxon>Tracheophyta</taxon>
        <taxon>Spermatophyta</taxon>
        <taxon>Magnoliopsida</taxon>
        <taxon>eudicotyledons</taxon>
        <taxon>Gunneridae</taxon>
        <taxon>Pentapetalae</taxon>
        <taxon>asterids</taxon>
        <taxon>campanulids</taxon>
        <taxon>Apiales</taxon>
        <taxon>Apiaceae</taxon>
        <taxon>Apioideae</taxon>
        <taxon>Scandiceae</taxon>
        <taxon>Daucinae</taxon>
        <taxon>Daucus</taxon>
        <taxon>Daucus sect. Daucus</taxon>
    </lineage>
</organism>
<reference evidence="5" key="1">
    <citation type="journal article" date="2016" name="Nat. Genet.">
        <title>A high-quality carrot genome assembly provides new insights into carotenoid accumulation and asterid genome evolution.</title>
        <authorList>
            <person name="Iorizzo M."/>
            <person name="Ellison S."/>
            <person name="Senalik D."/>
            <person name="Zeng P."/>
            <person name="Satapoomin P."/>
            <person name="Huang J."/>
            <person name="Bowman M."/>
            <person name="Iovene M."/>
            <person name="Sanseverino W."/>
            <person name="Cavagnaro P."/>
            <person name="Yildiz M."/>
            <person name="Macko-Podgorni A."/>
            <person name="Moranska E."/>
            <person name="Grzebelus E."/>
            <person name="Grzebelus D."/>
            <person name="Ashrafi H."/>
            <person name="Zheng Z."/>
            <person name="Cheng S."/>
            <person name="Spooner D."/>
            <person name="Van Deynze A."/>
            <person name="Simon P."/>
        </authorList>
    </citation>
    <scope>NUCLEOTIDE SEQUENCE</scope>
    <source>
        <tissue evidence="5">Leaf</tissue>
    </source>
</reference>
<dbReference type="Gene3D" id="2.60.120.1040">
    <property type="entry name" value="ZPR1, A/B domain"/>
    <property type="match status" value="1"/>
</dbReference>
<accession>A0A161YLT1</accession>
<dbReference type="OMA" id="NETIEPH"/>
<dbReference type="FunFam" id="2.20.25.420:FF:000002">
    <property type="entry name" value="Zinc finger protein ZPR1"/>
    <property type="match status" value="1"/>
</dbReference>
<dbReference type="InterPro" id="IPR042452">
    <property type="entry name" value="ZPR1_Znf1/2"/>
</dbReference>
<dbReference type="GO" id="GO:0008270">
    <property type="term" value="F:zinc ion binding"/>
    <property type="evidence" value="ECO:0007669"/>
    <property type="project" value="UniProtKB-KW"/>
</dbReference>
<name>A0A161YLT1_DAUCS</name>
<evidence type="ECO:0000256" key="4">
    <source>
        <dbReference type="ARBA" id="ARBA00022833"/>
    </source>
</evidence>
<keyword evidence="3" id="KW-0863">Zinc-finger</keyword>
<dbReference type="Gene3D" id="2.20.25.420">
    <property type="entry name" value="ZPR1, zinc finger domain"/>
    <property type="match status" value="1"/>
</dbReference>
<dbReference type="NCBIfam" id="TIGR00310">
    <property type="entry name" value="ZPR1_znf"/>
    <property type="match status" value="1"/>
</dbReference>
<protein>
    <submittedName>
        <fullName evidence="5">Uncharacterized protein</fullName>
    </submittedName>
</protein>
<dbReference type="InterPro" id="IPR004457">
    <property type="entry name" value="Znf_ZPR1"/>
</dbReference>
<keyword evidence="2" id="KW-0479">Metal-binding</keyword>
<dbReference type="SMART" id="SM00709">
    <property type="entry name" value="Zpr1"/>
    <property type="match status" value="1"/>
</dbReference>
<evidence type="ECO:0000256" key="1">
    <source>
        <dbReference type="ARBA" id="ARBA00008354"/>
    </source>
</evidence>
<sequence length="254" mass="27165">MKSQAPPSQPSSPYHSYASGRTDSNVIDIVAALEYLHFNRLAPSVDPSLAIKFYERTPKQQALLGYLANPSQLEKHAGEAPAEGTNNGVANETIEPHGSVGARAGRRAIAQCAGTQISDALFRYSAPEEVMTFPSTCGTCAASCGTQMFVTKIPYFQEVIVMASTCDACGYRNSELKAGGCIPAKGKKVIVSVKNIKDLSRDVIKSDTASVLIPEVELELASGTLGGLVTTVEGLITKISESKYYCLIYQQTYP</sequence>
<dbReference type="Pfam" id="PF03367">
    <property type="entry name" value="Zn_ribbon_ZPR1"/>
    <property type="match status" value="1"/>
</dbReference>
<dbReference type="Gramene" id="KZM94549">
    <property type="protein sequence ID" value="KZM94549"/>
    <property type="gene ID" value="DCAR_017792"/>
</dbReference>
<dbReference type="GO" id="GO:0005634">
    <property type="term" value="C:nucleus"/>
    <property type="evidence" value="ECO:0007669"/>
    <property type="project" value="TreeGrafter"/>
</dbReference>
<evidence type="ECO:0000256" key="3">
    <source>
        <dbReference type="ARBA" id="ARBA00022771"/>
    </source>
</evidence>
<dbReference type="InterPro" id="IPR056180">
    <property type="entry name" value="ZPR1_jr_dom"/>
</dbReference>
<dbReference type="PANTHER" id="PTHR10876">
    <property type="entry name" value="ZINC FINGER PROTEIN ZPR1"/>
    <property type="match status" value="1"/>
</dbReference>
<dbReference type="InterPro" id="IPR042451">
    <property type="entry name" value="ZPR1_A/B_dom"/>
</dbReference>
<comment type="similarity">
    <text evidence="1">Belongs to the ZPR1 family.</text>
</comment>
<keyword evidence="4" id="KW-0862">Zinc</keyword>
<dbReference type="Pfam" id="PF22794">
    <property type="entry name" value="jr-ZPR1"/>
    <property type="match status" value="1"/>
</dbReference>
<evidence type="ECO:0000256" key="2">
    <source>
        <dbReference type="ARBA" id="ARBA00022723"/>
    </source>
</evidence>
<dbReference type="AlphaFoldDB" id="A0A161YLT1"/>
<dbReference type="PANTHER" id="PTHR10876:SF0">
    <property type="entry name" value="ZINC FINGER PROTEIN ZPR1"/>
    <property type="match status" value="1"/>
</dbReference>
<dbReference type="InterPro" id="IPR040141">
    <property type="entry name" value="ZPR1"/>
</dbReference>